<organism evidence="2 3">
    <name type="scientific">Allorhodopirellula heiligendammensis</name>
    <dbReference type="NCBI Taxonomy" id="2714739"/>
    <lineage>
        <taxon>Bacteria</taxon>
        <taxon>Pseudomonadati</taxon>
        <taxon>Planctomycetota</taxon>
        <taxon>Planctomycetia</taxon>
        <taxon>Pirellulales</taxon>
        <taxon>Pirellulaceae</taxon>
        <taxon>Allorhodopirellula</taxon>
    </lineage>
</organism>
<comment type="caution">
    <text evidence="2">The sequence shown here is derived from an EMBL/GenBank/DDBJ whole genome shotgun (WGS) entry which is preliminary data.</text>
</comment>
<dbReference type="Proteomes" id="UP000319908">
    <property type="component" value="Unassembled WGS sequence"/>
</dbReference>
<evidence type="ECO:0000256" key="1">
    <source>
        <dbReference type="SAM" id="MobiDB-lite"/>
    </source>
</evidence>
<accession>A0A5C6BH41</accession>
<feature type="compositionally biased region" description="Low complexity" evidence="1">
    <location>
        <begin position="95"/>
        <end position="105"/>
    </location>
</feature>
<name>A0A5C6BH41_9BACT</name>
<feature type="region of interest" description="Disordered" evidence="1">
    <location>
        <begin position="81"/>
        <end position="118"/>
    </location>
</feature>
<dbReference type="EMBL" id="SJPU01000003">
    <property type="protein sequence ID" value="TWU10821.1"/>
    <property type="molecule type" value="Genomic_DNA"/>
</dbReference>
<proteinExistence type="predicted"/>
<gene>
    <name evidence="2" type="ORF">Poly21_47270</name>
</gene>
<protein>
    <recommendedName>
        <fullName evidence="4">Tetratricopeptide repeat protein</fullName>
    </recommendedName>
</protein>
<dbReference type="Gene3D" id="1.25.40.10">
    <property type="entry name" value="Tetratricopeptide repeat domain"/>
    <property type="match status" value="1"/>
</dbReference>
<evidence type="ECO:0000313" key="3">
    <source>
        <dbReference type="Proteomes" id="UP000319908"/>
    </source>
</evidence>
<keyword evidence="3" id="KW-1185">Reference proteome</keyword>
<evidence type="ECO:0008006" key="4">
    <source>
        <dbReference type="Google" id="ProtNLM"/>
    </source>
</evidence>
<sequence>MSRREKIEEMLLDDPSDTFLRYSLAMEHRSEGNHDESLERLGELTRDETPYVPAFFMAAQQLVDLARINEARMLLRSGIEEARRQGDSHAAAEMSELLSSLGSLGESHDADSGDDDDL</sequence>
<evidence type="ECO:0000313" key="2">
    <source>
        <dbReference type="EMBL" id="TWU10821.1"/>
    </source>
</evidence>
<dbReference type="RefSeq" id="WP_146409201.1">
    <property type="nucleotide sequence ID" value="NZ_SJPU01000003.1"/>
</dbReference>
<dbReference type="AlphaFoldDB" id="A0A5C6BH41"/>
<dbReference type="InterPro" id="IPR011990">
    <property type="entry name" value="TPR-like_helical_dom_sf"/>
</dbReference>
<dbReference type="SUPFAM" id="SSF48452">
    <property type="entry name" value="TPR-like"/>
    <property type="match status" value="1"/>
</dbReference>
<reference evidence="2 3" key="1">
    <citation type="journal article" date="2020" name="Antonie Van Leeuwenhoek">
        <title>Rhodopirellula heiligendammensis sp. nov., Rhodopirellula pilleata sp. nov., and Rhodopirellula solitaria sp. nov. isolated from natural or artificial marine surfaces in Northern Germany and California, USA, and emended description of the genus Rhodopirellula.</title>
        <authorList>
            <person name="Kallscheuer N."/>
            <person name="Wiegand S."/>
            <person name="Jogler M."/>
            <person name="Boedeker C."/>
            <person name="Peeters S.H."/>
            <person name="Rast P."/>
            <person name="Heuer A."/>
            <person name="Jetten M.S.M."/>
            <person name="Rohde M."/>
            <person name="Jogler C."/>
        </authorList>
    </citation>
    <scope>NUCLEOTIDE SEQUENCE [LARGE SCALE GENOMIC DNA]</scope>
    <source>
        <strain evidence="2 3">Poly21</strain>
    </source>
</reference>
<dbReference type="OrthoDB" id="280886at2"/>